<proteinExistence type="inferred from homology"/>
<evidence type="ECO:0000313" key="10">
    <source>
        <dbReference type="Proteomes" id="UP000029925"/>
    </source>
</evidence>
<dbReference type="Proteomes" id="UP000029925">
    <property type="component" value="Unassembled WGS sequence"/>
</dbReference>
<dbReference type="STRING" id="76936.BN2458_PEG0530"/>
<dbReference type="GO" id="GO:0046933">
    <property type="term" value="F:proton-transporting ATP synthase activity, rotational mechanism"/>
    <property type="evidence" value="ECO:0007669"/>
    <property type="project" value="UniProtKB-UniRule"/>
</dbReference>
<evidence type="ECO:0000256" key="5">
    <source>
        <dbReference type="ARBA" id="ARBA00023136"/>
    </source>
</evidence>
<evidence type="ECO:0000256" key="3">
    <source>
        <dbReference type="ARBA" id="ARBA00022781"/>
    </source>
</evidence>
<keyword evidence="7" id="KW-1003">Cell membrane</keyword>
<name>A0A099UF55_9HELI</name>
<keyword evidence="2 7" id="KW-0813">Transport</keyword>
<dbReference type="PANTHER" id="PTHR11910">
    <property type="entry name" value="ATP SYNTHASE DELTA CHAIN"/>
    <property type="match status" value="1"/>
</dbReference>
<dbReference type="InterPro" id="IPR026015">
    <property type="entry name" value="ATP_synth_OSCP/delta_N_sf"/>
</dbReference>
<dbReference type="AlphaFoldDB" id="A0A099UF55"/>
<keyword evidence="7" id="KW-0139">CF(1)</keyword>
<keyword evidence="10" id="KW-1185">Reference proteome</keyword>
<dbReference type="Gene3D" id="1.10.520.20">
    <property type="entry name" value="N-terminal domain of the delta subunit of the F1F0-ATP synthase"/>
    <property type="match status" value="1"/>
</dbReference>
<dbReference type="PATRIC" id="fig|76936.10.peg.517"/>
<comment type="function">
    <text evidence="7">F(1)F(0) ATP synthase produces ATP from ADP in the presence of a proton or sodium gradient. F-type ATPases consist of two structural domains, F(1) containing the extramembraneous catalytic core and F(0) containing the membrane proton channel, linked together by a central stalk and a peripheral stalk. During catalysis, ATP synthesis in the catalytic domain of F(1) is coupled via a rotary mechanism of the central stalk subunits to proton translocation.</text>
</comment>
<reference evidence="9 10" key="1">
    <citation type="journal article" date="2014" name="Genome Announc.">
        <title>Draft genome sequences of eight enterohepatic helicobacter species isolated from both laboratory and wild rodents.</title>
        <authorList>
            <person name="Sheh A."/>
            <person name="Shen Z."/>
            <person name="Fox J.G."/>
        </authorList>
    </citation>
    <scope>NUCLEOTIDE SEQUENCE [LARGE SCALE GENOMIC DNA]</scope>
    <source>
        <strain evidence="9 10">MIT 98-6810</strain>
    </source>
</reference>
<dbReference type="NCBIfam" id="NF006291">
    <property type="entry name" value="PRK08474.1"/>
    <property type="match status" value="1"/>
</dbReference>
<comment type="subcellular location">
    <subcellularLocation>
        <location evidence="7">Cell membrane</location>
        <topology evidence="7">Peripheral membrane protein</topology>
    </subcellularLocation>
    <subcellularLocation>
        <location evidence="1">Membrane</location>
    </subcellularLocation>
</comment>
<evidence type="ECO:0000313" key="9">
    <source>
        <dbReference type="EMBL" id="TLD79473.1"/>
    </source>
</evidence>
<dbReference type="GO" id="GO:0016787">
    <property type="term" value="F:hydrolase activity"/>
    <property type="evidence" value="ECO:0007669"/>
    <property type="project" value="UniProtKB-KW"/>
</dbReference>
<dbReference type="InterPro" id="IPR000711">
    <property type="entry name" value="ATPase_OSCP/dsu"/>
</dbReference>
<dbReference type="SUPFAM" id="SSF47928">
    <property type="entry name" value="N-terminal domain of the delta subunit of the F1F0-ATP synthase"/>
    <property type="match status" value="1"/>
</dbReference>
<comment type="function">
    <text evidence="7">This protein is part of the stalk that links CF(0) to CF(1). It either transmits conformational changes from CF(0) to CF(1) or is implicated in proton conduction.</text>
</comment>
<evidence type="ECO:0000256" key="6">
    <source>
        <dbReference type="ARBA" id="ARBA00023310"/>
    </source>
</evidence>
<dbReference type="HAMAP" id="MF_01416">
    <property type="entry name" value="ATP_synth_delta_bact"/>
    <property type="match status" value="1"/>
</dbReference>
<dbReference type="EMBL" id="LN907858">
    <property type="protein sequence ID" value="CUU39416.1"/>
    <property type="molecule type" value="Genomic_DNA"/>
</dbReference>
<dbReference type="Pfam" id="PF00213">
    <property type="entry name" value="OSCP"/>
    <property type="match status" value="1"/>
</dbReference>
<keyword evidence="3 7" id="KW-0375">Hydrogen ion transport</keyword>
<dbReference type="GeneID" id="78150831"/>
<comment type="similarity">
    <text evidence="7">Belongs to the ATPase delta chain family.</text>
</comment>
<evidence type="ECO:0000313" key="8">
    <source>
        <dbReference type="EMBL" id="CUU39416.1"/>
    </source>
</evidence>
<dbReference type="EMBL" id="JRPF02000001">
    <property type="protein sequence ID" value="TLD79473.1"/>
    <property type="molecule type" value="Genomic_DNA"/>
</dbReference>
<reference evidence="8" key="2">
    <citation type="submission" date="2015-11" db="EMBL/GenBank/DDBJ databases">
        <authorList>
            <person name="Zhang Y."/>
            <person name="Guo Z."/>
        </authorList>
    </citation>
    <scope>NUCLEOTIDE SEQUENCE</scope>
    <source>
        <strain evidence="8">1</strain>
    </source>
</reference>
<sequence length="177" mass="19843">MLHIVAKKYTQALMDSVSDLDEVLHILKGFSNVLREKKNADIIASPFLSKSQKEQFLLESVSKVGKVDTKLENFFRLLAEADRILLIPYIASELEKCLLARRKEYAATLVTKEELDSATLDKIQSALAKKLGVKLSIMQELSGAEGIKLSVEDLGIEVSFSKERFSSDLKYHILKAL</sequence>
<organism evidence="8 11">
    <name type="scientific">Helicobacter typhlonius</name>
    <dbReference type="NCBI Taxonomy" id="76936"/>
    <lineage>
        <taxon>Bacteria</taxon>
        <taxon>Pseudomonadati</taxon>
        <taxon>Campylobacterota</taxon>
        <taxon>Epsilonproteobacteria</taxon>
        <taxon>Campylobacterales</taxon>
        <taxon>Helicobacteraceae</taxon>
        <taxon>Helicobacter</taxon>
    </lineage>
</organism>
<gene>
    <name evidence="7" type="primary">atpH</name>
    <name evidence="8" type="ORF">BN2458_PEG0530</name>
    <name evidence="9" type="ORF">LS75_000595</name>
</gene>
<keyword evidence="4 7" id="KW-0406">Ion transport</keyword>
<dbReference type="GO" id="GO:0045259">
    <property type="term" value="C:proton-transporting ATP synthase complex"/>
    <property type="evidence" value="ECO:0007669"/>
    <property type="project" value="UniProtKB-KW"/>
</dbReference>
<dbReference type="KEGG" id="hty:BN2458_PEG0530"/>
<evidence type="ECO:0000256" key="7">
    <source>
        <dbReference type="HAMAP-Rule" id="MF_01416"/>
    </source>
</evidence>
<dbReference type="OrthoDB" id="5339308at2"/>
<keyword evidence="5 7" id="KW-0472">Membrane</keyword>
<evidence type="ECO:0000313" key="11">
    <source>
        <dbReference type="Proteomes" id="UP000064525"/>
    </source>
</evidence>
<dbReference type="RefSeq" id="WP_034326863.1">
    <property type="nucleotide sequence ID" value="NZ_CAJTQN010000005.1"/>
</dbReference>
<keyword evidence="8" id="KW-0378">Hydrolase</keyword>
<keyword evidence="6 7" id="KW-0066">ATP synthesis</keyword>
<dbReference type="Proteomes" id="UP000064525">
    <property type="component" value="Chromosome I"/>
</dbReference>
<protein>
    <recommendedName>
        <fullName evidence="7">ATP synthase subunit delta</fullName>
    </recommendedName>
    <alternativeName>
        <fullName evidence="7">ATP synthase F(1) sector subunit delta</fullName>
    </alternativeName>
    <alternativeName>
        <fullName evidence="7">F-type ATPase subunit delta</fullName>
        <shortName evidence="7">F-ATPase subunit delta</shortName>
    </alternativeName>
</protein>
<evidence type="ECO:0000256" key="4">
    <source>
        <dbReference type="ARBA" id="ARBA00023065"/>
    </source>
</evidence>
<evidence type="ECO:0000256" key="1">
    <source>
        <dbReference type="ARBA" id="ARBA00004370"/>
    </source>
</evidence>
<reference evidence="11" key="3">
    <citation type="submission" date="2015-11" db="EMBL/GenBank/DDBJ databases">
        <authorList>
            <person name="Anvar S.Y."/>
        </authorList>
    </citation>
    <scope>NUCLEOTIDE SEQUENCE [LARGE SCALE GENOMIC DNA]</scope>
</reference>
<dbReference type="GO" id="GO:0005886">
    <property type="term" value="C:plasma membrane"/>
    <property type="evidence" value="ECO:0007669"/>
    <property type="project" value="UniProtKB-SubCell"/>
</dbReference>
<evidence type="ECO:0000256" key="2">
    <source>
        <dbReference type="ARBA" id="ARBA00022448"/>
    </source>
</evidence>
<accession>A0A099UF55</accession>